<feature type="compositionally biased region" description="Basic and acidic residues" evidence="2">
    <location>
        <begin position="202"/>
        <end position="236"/>
    </location>
</feature>
<keyword evidence="1" id="KW-0175">Coiled coil</keyword>
<proteinExistence type="predicted"/>
<accession>A0A2C6LAV3</accession>
<dbReference type="GeneID" id="94425405"/>
<dbReference type="PANTHER" id="PTHR15327">
    <property type="entry name" value="MICROFIBRIL-ASSOCIATED PROTEIN"/>
    <property type="match status" value="1"/>
</dbReference>
<dbReference type="Pfam" id="PF06991">
    <property type="entry name" value="MFAP1"/>
    <property type="match status" value="1"/>
</dbReference>
<sequence length="455" mass="54583">MSAADIHSILYRGEDPLKQKFEPQKEKKVYVPRYWPGKVPEKGEDEDYSGGSSDEESLAVKQQRMQAVLQENRRLHRLARAVSTVKPNIEERRQIHEAIIVEAEKDREALERRRRLKEREKEDEKEEEEKEEEENDEARERRRQAALQRRREEEKLLEEQQSQLRLDEEEEDEESSSSAYSTDSDDYDDPASTVLHKPVFVPKEKRETVRERERQEAEELKRQEEEDRKLAERKRESKKMLYEALQKEEEEMRTHILKDQKNLGENEQEEEEEIPDDTDGLDAEAEYEAWKARELHRIKRDQEERQAREKFLEALERRRNMTEEERRLDDRQLDAMQPRREVKYKYQFMQKYYHRGAFFQDLARSGEEPLYLRDYNAPVGEDNWDKKILPQAMRVRRGEFGRQGRTKHTHLVDVDTTDFSSAWAFNSKIKEKTDSQLAGRKGAKDFDRPAAKPRK</sequence>
<organism evidence="4 5">
    <name type="scientific">Cystoisospora suis</name>
    <dbReference type="NCBI Taxonomy" id="483139"/>
    <lineage>
        <taxon>Eukaryota</taxon>
        <taxon>Sar</taxon>
        <taxon>Alveolata</taxon>
        <taxon>Apicomplexa</taxon>
        <taxon>Conoidasida</taxon>
        <taxon>Coccidia</taxon>
        <taxon>Eucoccidiorida</taxon>
        <taxon>Eimeriorina</taxon>
        <taxon>Sarcocystidae</taxon>
        <taxon>Cystoisospora</taxon>
    </lineage>
</organism>
<dbReference type="OrthoDB" id="1111734at2759"/>
<reference evidence="4 5" key="1">
    <citation type="journal article" date="2017" name="Int. J. Parasitol.">
        <title>The genome of the protozoan parasite Cystoisospora suis and a reverse vaccinology approach to identify vaccine candidates.</title>
        <authorList>
            <person name="Palmieri N."/>
            <person name="Shrestha A."/>
            <person name="Ruttkowski B."/>
            <person name="Beck T."/>
            <person name="Vogl C."/>
            <person name="Tomley F."/>
            <person name="Blake D.P."/>
            <person name="Joachim A."/>
        </authorList>
    </citation>
    <scope>NUCLEOTIDE SEQUENCE [LARGE SCALE GENOMIC DNA]</scope>
    <source>
        <strain evidence="4 5">Wien I</strain>
    </source>
</reference>
<feature type="region of interest" description="Disordered" evidence="2">
    <location>
        <begin position="32"/>
        <end position="62"/>
    </location>
</feature>
<dbReference type="EMBL" id="MIGC01000825">
    <property type="protein sequence ID" value="PHJ24153.1"/>
    <property type="molecule type" value="Genomic_DNA"/>
</dbReference>
<evidence type="ECO:0000313" key="4">
    <source>
        <dbReference type="EMBL" id="PHJ24153.1"/>
    </source>
</evidence>
<protein>
    <submittedName>
        <fullName evidence="4">Microfibrillar-associated protein</fullName>
    </submittedName>
</protein>
<feature type="region of interest" description="Disordered" evidence="2">
    <location>
        <begin position="114"/>
        <end position="236"/>
    </location>
</feature>
<feature type="coiled-coil region" evidence="1">
    <location>
        <begin position="298"/>
        <end position="332"/>
    </location>
</feature>
<keyword evidence="5" id="KW-1185">Reference proteome</keyword>
<feature type="region of interest" description="Disordered" evidence="2">
    <location>
        <begin position="258"/>
        <end position="286"/>
    </location>
</feature>
<gene>
    <name evidence="4" type="ORF">CSUI_001992</name>
</gene>
<feature type="compositionally biased region" description="Acidic residues" evidence="2">
    <location>
        <begin position="266"/>
        <end position="286"/>
    </location>
</feature>
<dbReference type="InterPro" id="IPR033194">
    <property type="entry name" value="MFAP1"/>
</dbReference>
<dbReference type="RefSeq" id="XP_067925827.1">
    <property type="nucleotide sequence ID" value="XM_068062194.1"/>
</dbReference>
<feature type="compositionally biased region" description="Basic and acidic residues" evidence="2">
    <location>
        <begin position="442"/>
        <end position="455"/>
    </location>
</feature>
<evidence type="ECO:0000256" key="2">
    <source>
        <dbReference type="SAM" id="MobiDB-lite"/>
    </source>
</evidence>
<feature type="domain" description="Micro-fibrillar-associated protein 1 C-terminal" evidence="3">
    <location>
        <begin position="192"/>
        <end position="416"/>
    </location>
</feature>
<feature type="compositionally biased region" description="Acidic residues" evidence="2">
    <location>
        <begin position="123"/>
        <end position="137"/>
    </location>
</feature>
<dbReference type="VEuPathDB" id="ToxoDB:CSUI_001992"/>
<evidence type="ECO:0000313" key="5">
    <source>
        <dbReference type="Proteomes" id="UP000221165"/>
    </source>
</evidence>
<feature type="compositionally biased region" description="Basic and acidic residues" evidence="2">
    <location>
        <begin position="149"/>
        <end position="158"/>
    </location>
</feature>
<dbReference type="AlphaFoldDB" id="A0A2C6LAV3"/>
<feature type="compositionally biased region" description="Acidic residues" evidence="2">
    <location>
        <begin position="43"/>
        <end position="57"/>
    </location>
</feature>
<name>A0A2C6LAV3_9APIC</name>
<dbReference type="InterPro" id="IPR009730">
    <property type="entry name" value="MFAP1_C"/>
</dbReference>
<comment type="caution">
    <text evidence="4">The sequence shown here is derived from an EMBL/GenBank/DDBJ whole genome shotgun (WGS) entry which is preliminary data.</text>
</comment>
<feature type="region of interest" description="Disordered" evidence="2">
    <location>
        <begin position="433"/>
        <end position="455"/>
    </location>
</feature>
<evidence type="ECO:0000256" key="1">
    <source>
        <dbReference type="SAM" id="Coils"/>
    </source>
</evidence>
<dbReference type="Proteomes" id="UP000221165">
    <property type="component" value="Unassembled WGS sequence"/>
</dbReference>
<evidence type="ECO:0000259" key="3">
    <source>
        <dbReference type="Pfam" id="PF06991"/>
    </source>
</evidence>